<dbReference type="OrthoDB" id="3215907at2759"/>
<keyword evidence="3" id="KW-1185">Reference proteome</keyword>
<accession>A0A5C3L8D4</accession>
<feature type="region of interest" description="Disordered" evidence="1">
    <location>
        <begin position="1"/>
        <end position="30"/>
    </location>
</feature>
<feature type="region of interest" description="Disordered" evidence="1">
    <location>
        <begin position="279"/>
        <end position="312"/>
    </location>
</feature>
<reference evidence="2 3" key="1">
    <citation type="journal article" date="2019" name="Nat. Ecol. Evol.">
        <title>Megaphylogeny resolves global patterns of mushroom evolution.</title>
        <authorList>
            <person name="Varga T."/>
            <person name="Krizsan K."/>
            <person name="Foldi C."/>
            <person name="Dima B."/>
            <person name="Sanchez-Garcia M."/>
            <person name="Sanchez-Ramirez S."/>
            <person name="Szollosi G.J."/>
            <person name="Szarkandi J.G."/>
            <person name="Papp V."/>
            <person name="Albert L."/>
            <person name="Andreopoulos W."/>
            <person name="Angelini C."/>
            <person name="Antonin V."/>
            <person name="Barry K.W."/>
            <person name="Bougher N.L."/>
            <person name="Buchanan P."/>
            <person name="Buyck B."/>
            <person name="Bense V."/>
            <person name="Catcheside P."/>
            <person name="Chovatia M."/>
            <person name="Cooper J."/>
            <person name="Damon W."/>
            <person name="Desjardin D."/>
            <person name="Finy P."/>
            <person name="Geml J."/>
            <person name="Haridas S."/>
            <person name="Hughes K."/>
            <person name="Justo A."/>
            <person name="Karasinski D."/>
            <person name="Kautmanova I."/>
            <person name="Kiss B."/>
            <person name="Kocsube S."/>
            <person name="Kotiranta H."/>
            <person name="LaButti K.M."/>
            <person name="Lechner B.E."/>
            <person name="Liimatainen K."/>
            <person name="Lipzen A."/>
            <person name="Lukacs Z."/>
            <person name="Mihaltcheva S."/>
            <person name="Morgado L.N."/>
            <person name="Niskanen T."/>
            <person name="Noordeloos M.E."/>
            <person name="Ohm R.A."/>
            <person name="Ortiz-Santana B."/>
            <person name="Ovrebo C."/>
            <person name="Racz N."/>
            <person name="Riley R."/>
            <person name="Savchenko A."/>
            <person name="Shiryaev A."/>
            <person name="Soop K."/>
            <person name="Spirin V."/>
            <person name="Szebenyi C."/>
            <person name="Tomsovsky M."/>
            <person name="Tulloss R.E."/>
            <person name="Uehling J."/>
            <person name="Grigoriev I.V."/>
            <person name="Vagvolgyi C."/>
            <person name="Papp T."/>
            <person name="Martin F.M."/>
            <person name="Miettinen O."/>
            <person name="Hibbett D.S."/>
            <person name="Nagy L.G."/>
        </authorList>
    </citation>
    <scope>NUCLEOTIDE SEQUENCE [LARGE SCALE GENOMIC DNA]</scope>
    <source>
        <strain evidence="2 3">CBS 121175</strain>
    </source>
</reference>
<feature type="compositionally biased region" description="Basic residues" evidence="1">
    <location>
        <begin position="293"/>
        <end position="306"/>
    </location>
</feature>
<name>A0A5C3L8D4_COPMA</name>
<feature type="compositionally biased region" description="Polar residues" evidence="1">
    <location>
        <begin position="18"/>
        <end position="27"/>
    </location>
</feature>
<gene>
    <name evidence="2" type="ORF">FA15DRAFT_652388</name>
</gene>
<proteinExistence type="predicted"/>
<evidence type="ECO:0000313" key="2">
    <source>
        <dbReference type="EMBL" id="TFK28955.1"/>
    </source>
</evidence>
<feature type="compositionally biased region" description="Low complexity" evidence="1">
    <location>
        <begin position="94"/>
        <end position="109"/>
    </location>
</feature>
<dbReference type="EMBL" id="ML210152">
    <property type="protein sequence ID" value="TFK28955.1"/>
    <property type="molecule type" value="Genomic_DNA"/>
</dbReference>
<protein>
    <submittedName>
        <fullName evidence="2">Uncharacterized protein</fullName>
    </submittedName>
</protein>
<organism evidence="2 3">
    <name type="scientific">Coprinopsis marcescibilis</name>
    <name type="common">Agaric fungus</name>
    <name type="synonym">Psathyrella marcescibilis</name>
    <dbReference type="NCBI Taxonomy" id="230819"/>
    <lineage>
        <taxon>Eukaryota</taxon>
        <taxon>Fungi</taxon>
        <taxon>Dikarya</taxon>
        <taxon>Basidiomycota</taxon>
        <taxon>Agaricomycotina</taxon>
        <taxon>Agaricomycetes</taxon>
        <taxon>Agaricomycetidae</taxon>
        <taxon>Agaricales</taxon>
        <taxon>Agaricineae</taxon>
        <taxon>Psathyrellaceae</taxon>
        <taxon>Coprinopsis</taxon>
    </lineage>
</organism>
<dbReference type="Proteomes" id="UP000307440">
    <property type="component" value="Unassembled WGS sequence"/>
</dbReference>
<dbReference type="AlphaFoldDB" id="A0A5C3L8D4"/>
<evidence type="ECO:0000256" key="1">
    <source>
        <dbReference type="SAM" id="MobiDB-lite"/>
    </source>
</evidence>
<feature type="region of interest" description="Disordered" evidence="1">
    <location>
        <begin position="67"/>
        <end position="260"/>
    </location>
</feature>
<feature type="compositionally biased region" description="Low complexity" evidence="1">
    <location>
        <begin position="188"/>
        <end position="216"/>
    </location>
</feature>
<feature type="compositionally biased region" description="Polar residues" evidence="1">
    <location>
        <begin position="223"/>
        <end position="238"/>
    </location>
</feature>
<evidence type="ECO:0000313" key="3">
    <source>
        <dbReference type="Proteomes" id="UP000307440"/>
    </source>
</evidence>
<sequence length="566" mass="60863">MSPTTTSPKLYPVPPPTTNTLPASQRTRLQKSSRKLEAVLGATPYVLEVDVARSNALSFLDFDVTNSDQQSYARPPITPRTRARRRRGQVFGPSSSSCSDESSSCSSSGSDDETVVEDDRKSDAGSFIFVNPSTPYGRYQPHSLPDAVSPTRTHSRSKSEAVPKSKSKSKTLPAPPLTSRVAPIHVDLPLPGSGKSSKKSGPQPLAQPVLLRLRALPPRPTHQKSSSVSTLNSISGEQPRTPLSAAFNPQPKTEAQEKEIRRKKLAKLARTLGENVPPELVFGSPVTDNATNKGRRPSISRPKRTGPTKPSLAAHVKAISVSAPTTASISPADAAPAKKFKRAHRPRSLSVPAVAFPPKIDVEVEVEQAEDDEISPMVFTTPATPIVDRYEPVHISPVQTEPKAPLPASTSYYSSNAKATSTAPYTRRIANSLESPRGRVAFEGLVALPHASRSASALGNYSSRSTSATHLALPYSPSGRGAASLDIERPQGNLPFTHAHSASVHANYGRSPMDYVYGGKTGGAKSASAAVESEDLHRRKEREWSGEWNVSDMGDVVRRLRELRGR</sequence>